<dbReference type="InterPro" id="IPR003593">
    <property type="entry name" value="AAA+_ATPase"/>
</dbReference>
<dbReference type="PANTHER" id="PTHR42711">
    <property type="entry name" value="ABC TRANSPORTER ATP-BINDING PROTEIN"/>
    <property type="match status" value="1"/>
</dbReference>
<dbReference type="PROSITE" id="PS00211">
    <property type="entry name" value="ABC_TRANSPORTER_1"/>
    <property type="match status" value="1"/>
</dbReference>
<dbReference type="PATRIC" id="fig|1121353.3.peg.1513"/>
<dbReference type="RefSeq" id="WP_015651358.1">
    <property type="nucleotide sequence ID" value="NC_020506.1"/>
</dbReference>
<dbReference type="GO" id="GO:0005886">
    <property type="term" value="C:plasma membrane"/>
    <property type="evidence" value="ECO:0007669"/>
    <property type="project" value="UniProtKB-SubCell"/>
</dbReference>
<dbReference type="KEGG" id="ccn:H924_07425"/>
<keyword evidence="8" id="KW-0046">Antibiotic resistance</keyword>
<dbReference type="HOGENOM" id="CLU_000604_1_2_11"/>
<dbReference type="InterPro" id="IPR027417">
    <property type="entry name" value="P-loop_NTPase"/>
</dbReference>
<evidence type="ECO:0000313" key="11">
    <source>
        <dbReference type="Proteomes" id="UP000011760"/>
    </source>
</evidence>
<proteinExistence type="predicted"/>
<keyword evidence="2" id="KW-0813">Transport</keyword>
<evidence type="ECO:0000256" key="7">
    <source>
        <dbReference type="ARBA" id="ARBA00023136"/>
    </source>
</evidence>
<dbReference type="EMBL" id="CP004354">
    <property type="protein sequence ID" value="AGG66927.1"/>
    <property type="molecule type" value="Genomic_DNA"/>
</dbReference>
<keyword evidence="6" id="KW-1278">Translocase</keyword>
<keyword evidence="4" id="KW-0547">Nucleotide-binding</keyword>
<keyword evidence="11" id="KW-1185">Reference proteome</keyword>
<accession>M1UUG5</accession>
<evidence type="ECO:0000256" key="5">
    <source>
        <dbReference type="ARBA" id="ARBA00022840"/>
    </source>
</evidence>
<sequence length="339" mass="36481">MTSEFSAENTPLEVLQGSSAAQATIPPRDPAIVLKNVIKRYGPTTAVNGLSFSVERGSVLALLGPNGAGKTTTIEMCEGFTAPTAGEIEVLGINPTTHPDQVRRRIGIMLQGGGSYSGIRVLEMLKLSASYNANPHDPEWLLDLVGLREQRNTTYRRLSGGQQQRLSLALALIGRPEVVFLDEPTAGMDAQSRNMVWELVSNLKRDGVTVILTTHLMDEAEALADQVIIIDKGQIVASGTPAELTSQNKERGGNISLETTTPLDLNALLEKLRTAGIENVQVRASRPLSYSIKIDPTPVSIAQVTLAIAEQGVLINALNTGHRSLEDVFLEITGKELRS</sequence>
<dbReference type="InterPro" id="IPR050763">
    <property type="entry name" value="ABC_transporter_ATP-binding"/>
</dbReference>
<dbReference type="GO" id="GO:0055085">
    <property type="term" value="P:transmembrane transport"/>
    <property type="evidence" value="ECO:0007669"/>
    <property type="project" value="UniProtKB-ARBA"/>
</dbReference>
<feature type="domain" description="ABC transporter" evidence="9">
    <location>
        <begin position="32"/>
        <end position="257"/>
    </location>
</feature>
<keyword evidence="5" id="KW-0067">ATP-binding</keyword>
<evidence type="ECO:0000256" key="8">
    <source>
        <dbReference type="ARBA" id="ARBA00023251"/>
    </source>
</evidence>
<dbReference type="InterPro" id="IPR017871">
    <property type="entry name" value="ABC_transporter-like_CS"/>
</dbReference>
<keyword evidence="7" id="KW-0472">Membrane</keyword>
<dbReference type="CDD" id="cd03230">
    <property type="entry name" value="ABC_DR_subfamily_A"/>
    <property type="match status" value="1"/>
</dbReference>
<dbReference type="SUPFAM" id="SSF52540">
    <property type="entry name" value="P-loop containing nucleoside triphosphate hydrolases"/>
    <property type="match status" value="1"/>
</dbReference>
<protein>
    <recommendedName>
        <fullName evidence="9">ABC transporter domain-containing protein</fullName>
    </recommendedName>
</protein>
<reference evidence="10 11" key="1">
    <citation type="submission" date="2013-02" db="EMBL/GenBank/DDBJ databases">
        <title>The complete genome sequence of Corynebacterium callunae DSM 20147.</title>
        <authorList>
            <person name="Ruckert C."/>
            <person name="Albersmeier A."/>
            <person name="Kalinowski J."/>
        </authorList>
    </citation>
    <scope>NUCLEOTIDE SEQUENCE [LARGE SCALE GENOMIC DNA]</scope>
    <source>
        <strain evidence="10 11">DSM 20147</strain>
    </source>
</reference>
<dbReference type="Proteomes" id="UP000011760">
    <property type="component" value="Chromosome"/>
</dbReference>
<dbReference type="Pfam" id="PF00005">
    <property type="entry name" value="ABC_tran"/>
    <property type="match status" value="1"/>
</dbReference>
<dbReference type="GO" id="GO:0005524">
    <property type="term" value="F:ATP binding"/>
    <property type="evidence" value="ECO:0007669"/>
    <property type="project" value="UniProtKB-KW"/>
</dbReference>
<evidence type="ECO:0000256" key="1">
    <source>
        <dbReference type="ARBA" id="ARBA00004202"/>
    </source>
</evidence>
<evidence type="ECO:0000256" key="6">
    <source>
        <dbReference type="ARBA" id="ARBA00022967"/>
    </source>
</evidence>
<comment type="subcellular location">
    <subcellularLocation>
        <location evidence="1">Cell membrane</location>
        <topology evidence="1">Peripheral membrane protein</topology>
    </subcellularLocation>
</comment>
<name>M1UUG5_9CORY</name>
<dbReference type="AlphaFoldDB" id="M1UUG5"/>
<dbReference type="OrthoDB" id="9804819at2"/>
<organism evidence="10 11">
    <name type="scientific">Corynebacterium callunae DSM 20147</name>
    <dbReference type="NCBI Taxonomy" id="1121353"/>
    <lineage>
        <taxon>Bacteria</taxon>
        <taxon>Bacillati</taxon>
        <taxon>Actinomycetota</taxon>
        <taxon>Actinomycetes</taxon>
        <taxon>Mycobacteriales</taxon>
        <taxon>Corynebacteriaceae</taxon>
        <taxon>Corynebacterium</taxon>
    </lineage>
</organism>
<dbReference type="FunFam" id="3.40.50.300:FF:000589">
    <property type="entry name" value="ABC transporter, ATP-binding subunit"/>
    <property type="match status" value="1"/>
</dbReference>
<dbReference type="InterPro" id="IPR003439">
    <property type="entry name" value="ABC_transporter-like_ATP-bd"/>
</dbReference>
<dbReference type="eggNOG" id="COG1131">
    <property type="taxonomic scope" value="Bacteria"/>
</dbReference>
<dbReference type="PROSITE" id="PS50893">
    <property type="entry name" value="ABC_TRANSPORTER_2"/>
    <property type="match status" value="1"/>
</dbReference>
<dbReference type="STRING" id="1121353.H924_07425"/>
<keyword evidence="3" id="KW-1003">Cell membrane</keyword>
<evidence type="ECO:0000313" key="10">
    <source>
        <dbReference type="EMBL" id="AGG66927.1"/>
    </source>
</evidence>
<evidence type="ECO:0000256" key="4">
    <source>
        <dbReference type="ARBA" id="ARBA00022741"/>
    </source>
</evidence>
<dbReference type="Gene3D" id="3.40.50.300">
    <property type="entry name" value="P-loop containing nucleotide triphosphate hydrolases"/>
    <property type="match status" value="1"/>
</dbReference>
<dbReference type="PANTHER" id="PTHR42711:SF16">
    <property type="entry name" value="ABC TRANSPORTER ATP-BINDING PROTEIN"/>
    <property type="match status" value="1"/>
</dbReference>
<evidence type="ECO:0000256" key="2">
    <source>
        <dbReference type="ARBA" id="ARBA00022448"/>
    </source>
</evidence>
<dbReference type="GO" id="GO:0016887">
    <property type="term" value="F:ATP hydrolysis activity"/>
    <property type="evidence" value="ECO:0007669"/>
    <property type="project" value="InterPro"/>
</dbReference>
<evidence type="ECO:0000259" key="9">
    <source>
        <dbReference type="PROSITE" id="PS50893"/>
    </source>
</evidence>
<evidence type="ECO:0000256" key="3">
    <source>
        <dbReference type="ARBA" id="ARBA00022475"/>
    </source>
</evidence>
<gene>
    <name evidence="10" type="ORF">H924_07425</name>
</gene>
<dbReference type="SMART" id="SM00382">
    <property type="entry name" value="AAA"/>
    <property type="match status" value="1"/>
</dbReference>
<dbReference type="GO" id="GO:0046677">
    <property type="term" value="P:response to antibiotic"/>
    <property type="evidence" value="ECO:0007669"/>
    <property type="project" value="UniProtKB-KW"/>
</dbReference>